<protein>
    <recommendedName>
        <fullName evidence="1">PD-(D/E)XK endonuclease-like domain-containing protein</fullName>
    </recommendedName>
</protein>
<dbReference type="InterPro" id="IPR011604">
    <property type="entry name" value="PDDEXK-like_dom_sf"/>
</dbReference>
<evidence type="ECO:0000313" key="2">
    <source>
        <dbReference type="EMBL" id="KKR42839.1"/>
    </source>
</evidence>
<reference evidence="2 3" key="1">
    <citation type="journal article" date="2015" name="Nature">
        <title>rRNA introns, odd ribosomes, and small enigmatic genomes across a large radiation of phyla.</title>
        <authorList>
            <person name="Brown C.T."/>
            <person name="Hug L.A."/>
            <person name="Thomas B.C."/>
            <person name="Sharon I."/>
            <person name="Castelle C.J."/>
            <person name="Singh A."/>
            <person name="Wilkins M.J."/>
            <person name="Williams K.H."/>
            <person name="Banfield J.F."/>
        </authorList>
    </citation>
    <scope>NUCLEOTIDE SEQUENCE [LARGE SCALE GENOMIC DNA]</scope>
</reference>
<gene>
    <name evidence="2" type="ORF">UT77_C0001G0290</name>
</gene>
<evidence type="ECO:0000313" key="3">
    <source>
        <dbReference type="Proteomes" id="UP000034881"/>
    </source>
</evidence>
<sequence length="160" mass="17826">MGMNLSDIHPDLPSGIIEIQEGYMKSITIDGTNCYLSGRFDILSKLDDGTFAIIDFKITTPDSEKISKYISQLHAYKFALENPSSGKPIKVSKMGIVSINPDEMKLVDGKVIFTTTPKYHPVEEDTESFHNLIREISTLLNGDLPAVSKTCSLCIYRSKF</sequence>
<dbReference type="Pfam" id="PF12705">
    <property type="entry name" value="PDDEXK_1"/>
    <property type="match status" value="1"/>
</dbReference>
<proteinExistence type="predicted"/>
<dbReference type="Gene3D" id="3.90.320.10">
    <property type="match status" value="1"/>
</dbReference>
<evidence type="ECO:0000259" key="1">
    <source>
        <dbReference type="Pfam" id="PF12705"/>
    </source>
</evidence>
<name>A0A0G0QQX4_9BACT</name>
<comment type="caution">
    <text evidence="2">The sequence shown here is derived from an EMBL/GenBank/DDBJ whole genome shotgun (WGS) entry which is preliminary data.</text>
</comment>
<feature type="domain" description="PD-(D/E)XK endonuclease-like" evidence="1">
    <location>
        <begin position="31"/>
        <end position="158"/>
    </location>
</feature>
<dbReference type="EMBL" id="LBYB01000001">
    <property type="protein sequence ID" value="KKR42839.1"/>
    <property type="molecule type" value="Genomic_DNA"/>
</dbReference>
<dbReference type="AlphaFoldDB" id="A0A0G0QQX4"/>
<dbReference type="Proteomes" id="UP000034881">
    <property type="component" value="Unassembled WGS sequence"/>
</dbReference>
<organism evidence="2 3">
    <name type="scientific">Candidatus Daviesbacteria bacterium GW2011_GWC2_40_12</name>
    <dbReference type="NCBI Taxonomy" id="1618431"/>
    <lineage>
        <taxon>Bacteria</taxon>
        <taxon>Candidatus Daviesiibacteriota</taxon>
    </lineage>
</organism>
<dbReference type="InterPro" id="IPR038726">
    <property type="entry name" value="PDDEXK_AddAB-type"/>
</dbReference>
<accession>A0A0G0QQX4</accession>